<keyword evidence="2" id="KW-1185">Reference proteome</keyword>
<sequence>MTPASVEVVNQRQAWVNLYVLTARVSKEKRFSEAVLRLNSASEKRASCSKKIKLIYSVNGEMSKEKRFSEAVLRLNSASEKRASCSKKIKLIYSVNGESVRRKSDFRKLCCD</sequence>
<dbReference type="AlphaFoldDB" id="A0A8X6VHD9"/>
<comment type="caution">
    <text evidence="1">The sequence shown here is derived from an EMBL/GenBank/DDBJ whole genome shotgun (WGS) entry which is preliminary data.</text>
</comment>
<proteinExistence type="predicted"/>
<accession>A0A8X6VHD9</accession>
<evidence type="ECO:0000313" key="2">
    <source>
        <dbReference type="Proteomes" id="UP000887159"/>
    </source>
</evidence>
<dbReference type="EMBL" id="BMAU01021272">
    <property type="protein sequence ID" value="GFY07419.1"/>
    <property type="molecule type" value="Genomic_DNA"/>
</dbReference>
<name>A0A8X6VHD9_TRICX</name>
<dbReference type="Proteomes" id="UP000887159">
    <property type="component" value="Unassembled WGS sequence"/>
</dbReference>
<organism evidence="1 2">
    <name type="scientific">Trichonephila clavipes</name>
    <name type="common">Golden silk orbweaver</name>
    <name type="synonym">Nephila clavipes</name>
    <dbReference type="NCBI Taxonomy" id="2585209"/>
    <lineage>
        <taxon>Eukaryota</taxon>
        <taxon>Metazoa</taxon>
        <taxon>Ecdysozoa</taxon>
        <taxon>Arthropoda</taxon>
        <taxon>Chelicerata</taxon>
        <taxon>Arachnida</taxon>
        <taxon>Araneae</taxon>
        <taxon>Araneomorphae</taxon>
        <taxon>Entelegynae</taxon>
        <taxon>Araneoidea</taxon>
        <taxon>Nephilidae</taxon>
        <taxon>Trichonephila</taxon>
    </lineage>
</organism>
<evidence type="ECO:0000313" key="1">
    <source>
        <dbReference type="EMBL" id="GFY07419.1"/>
    </source>
</evidence>
<gene>
    <name evidence="1" type="ORF">TNCV_5086041</name>
</gene>
<reference evidence="1" key="1">
    <citation type="submission" date="2020-08" db="EMBL/GenBank/DDBJ databases">
        <title>Multicomponent nature underlies the extraordinary mechanical properties of spider dragline silk.</title>
        <authorList>
            <person name="Kono N."/>
            <person name="Nakamura H."/>
            <person name="Mori M."/>
            <person name="Yoshida Y."/>
            <person name="Ohtoshi R."/>
            <person name="Malay A.D."/>
            <person name="Moran D.A.P."/>
            <person name="Tomita M."/>
            <person name="Numata K."/>
            <person name="Arakawa K."/>
        </authorList>
    </citation>
    <scope>NUCLEOTIDE SEQUENCE</scope>
</reference>
<protein>
    <submittedName>
        <fullName evidence="1">Uncharacterized protein</fullName>
    </submittedName>
</protein>